<reference evidence="1" key="1">
    <citation type="submission" date="2022-07" db="EMBL/GenBank/DDBJ databases">
        <title>Phylogenomic reconstructions and comparative analyses of Kickxellomycotina fungi.</title>
        <authorList>
            <person name="Reynolds N.K."/>
            <person name="Stajich J.E."/>
            <person name="Barry K."/>
            <person name="Grigoriev I.V."/>
            <person name="Crous P."/>
            <person name="Smith M.E."/>
        </authorList>
    </citation>
    <scope>NUCLEOTIDE SEQUENCE</scope>
    <source>
        <strain evidence="1">Benny 63K</strain>
    </source>
</reference>
<sequence>MPPQFSPTPGYSTNASKSTFSLDFGASKNITLHDAETLSGIGSPYMDYSRTSIADTDCRDTPVISSYNSFPSDDKEKVLQHEVIQEPTQLLSGLKLALAIISLDILIFISALDTTIVATVYVPIGNTMNALDKSEWIITSYLITVMAFQPLYGKISDILGRVETIIVAIVIFLIGSILCAVSKSMDMLIISRAIQGIGGAGLMSLALIVIADIMNERQRGKYIGVFSGTYGVASAIAPIIGGSIVQNTKWQVVFWINIPFCVVALVMITMLLRIPRPRGSIKEKLKMVDIVGSLLCLAGVTLLLMGLSWGGREYEWKSVQVVCMLVFGIVILALFAVYEIMVPKAPIVPINLFKIRNVFFASAASLFFGFAINGTIMFIPQWALIVKHASEVTAGAYLIPCCVGMVITSVFSGIMVNRTGRCREIIIIGAGILVIGNSLLIILGSDGKLGKIIGFLLISGLGIGTCIQTINLLGQASVDGKDMASTTTTFMFFRSLGMVLAVSVLSNVIQNVLHKDVVEFMTNFPQYAVLIGKVMKDQSLLYSEGVPSLLQEAIVLSYAKALKDGFITLAMFTGIFFVLTFGFKHIELKTVLKRTIDA</sequence>
<name>A0ACC1IJL3_9FUNG</name>
<dbReference type="Proteomes" id="UP001150581">
    <property type="component" value="Unassembled WGS sequence"/>
</dbReference>
<evidence type="ECO:0000313" key="1">
    <source>
        <dbReference type="EMBL" id="KAJ1896901.1"/>
    </source>
</evidence>
<evidence type="ECO:0000313" key="2">
    <source>
        <dbReference type="Proteomes" id="UP001150581"/>
    </source>
</evidence>
<organism evidence="1 2">
    <name type="scientific">Kickxella alabastrina</name>
    <dbReference type="NCBI Taxonomy" id="61397"/>
    <lineage>
        <taxon>Eukaryota</taxon>
        <taxon>Fungi</taxon>
        <taxon>Fungi incertae sedis</taxon>
        <taxon>Zoopagomycota</taxon>
        <taxon>Kickxellomycotina</taxon>
        <taxon>Kickxellomycetes</taxon>
        <taxon>Kickxellales</taxon>
        <taxon>Kickxellaceae</taxon>
        <taxon>Kickxella</taxon>
    </lineage>
</organism>
<accession>A0ACC1IJL3</accession>
<proteinExistence type="predicted"/>
<comment type="caution">
    <text evidence="1">The sequence shown here is derived from an EMBL/GenBank/DDBJ whole genome shotgun (WGS) entry which is preliminary data.</text>
</comment>
<keyword evidence="2" id="KW-1185">Reference proteome</keyword>
<protein>
    <submittedName>
        <fullName evidence="1">Uncharacterized protein</fullName>
    </submittedName>
</protein>
<gene>
    <name evidence="1" type="ORF">LPJ66_003704</name>
</gene>
<dbReference type="EMBL" id="JANBPG010000392">
    <property type="protein sequence ID" value="KAJ1896901.1"/>
    <property type="molecule type" value="Genomic_DNA"/>
</dbReference>